<comment type="pathway">
    <text evidence="2">Protein modification; protein ubiquitination.</text>
</comment>
<keyword evidence="6" id="KW-0812">Transmembrane</keyword>
<evidence type="ECO:0000256" key="1">
    <source>
        <dbReference type="ARBA" id="ARBA00004585"/>
    </source>
</evidence>
<organism evidence="17 18">
    <name type="scientific">Acanthosepion pharaonis</name>
    <name type="common">Pharaoh cuttlefish</name>
    <name type="synonym">Sepia pharaonis</name>
    <dbReference type="NCBI Taxonomy" id="158019"/>
    <lineage>
        <taxon>Eukaryota</taxon>
        <taxon>Metazoa</taxon>
        <taxon>Spiralia</taxon>
        <taxon>Lophotrochozoa</taxon>
        <taxon>Mollusca</taxon>
        <taxon>Cephalopoda</taxon>
        <taxon>Coleoidea</taxon>
        <taxon>Decapodiformes</taxon>
        <taxon>Sepiida</taxon>
        <taxon>Sepiina</taxon>
        <taxon>Sepiidae</taxon>
        <taxon>Acanthosepion</taxon>
    </lineage>
</organism>
<dbReference type="AlphaFoldDB" id="A0A812EE09"/>
<keyword evidence="7" id="KW-0479">Metal-binding</keyword>
<name>A0A812EE09_ACAPH</name>
<keyword evidence="9" id="KW-0862">Zinc</keyword>
<dbReference type="CDD" id="cd16451">
    <property type="entry name" value="mRING_PEX12"/>
    <property type="match status" value="1"/>
</dbReference>
<evidence type="ECO:0000256" key="7">
    <source>
        <dbReference type="ARBA" id="ARBA00022723"/>
    </source>
</evidence>
<dbReference type="GO" id="GO:0004842">
    <property type="term" value="F:ubiquitin-protein transferase activity"/>
    <property type="evidence" value="ECO:0007669"/>
    <property type="project" value="TreeGrafter"/>
</dbReference>
<dbReference type="PIRSF" id="PIRSF038074">
    <property type="entry name" value="Peroxisome_assembly_p12"/>
    <property type="match status" value="1"/>
</dbReference>
<accession>A0A812EE09</accession>
<dbReference type="PANTHER" id="PTHR12888:SF0">
    <property type="entry name" value="PEROXISOME ASSEMBLY PROTEIN 12"/>
    <property type="match status" value="1"/>
</dbReference>
<evidence type="ECO:0000256" key="10">
    <source>
        <dbReference type="ARBA" id="ARBA00022927"/>
    </source>
</evidence>
<comment type="function">
    <text evidence="15">Component of a retrotranslocation channel required for peroxisome organization by mediating export of the PEX5 receptor from peroxisomes to the cytosol, thereby promoting PEX5 recycling.</text>
</comment>
<evidence type="ECO:0000256" key="15">
    <source>
        <dbReference type="PIRNR" id="PIRNR038074"/>
    </source>
</evidence>
<evidence type="ECO:0000256" key="3">
    <source>
        <dbReference type="ARBA" id="ARBA00008704"/>
    </source>
</evidence>
<dbReference type="GO" id="GO:0005778">
    <property type="term" value="C:peroxisomal membrane"/>
    <property type="evidence" value="ECO:0007669"/>
    <property type="project" value="UniProtKB-SubCell"/>
</dbReference>
<dbReference type="OrthoDB" id="107372at2759"/>
<keyword evidence="18" id="KW-1185">Reference proteome</keyword>
<dbReference type="EMBL" id="CAHIKZ030005380">
    <property type="protein sequence ID" value="CAE1323616.1"/>
    <property type="molecule type" value="Genomic_DNA"/>
</dbReference>
<dbReference type="SUPFAM" id="SSF57850">
    <property type="entry name" value="RING/U-box"/>
    <property type="match status" value="1"/>
</dbReference>
<keyword evidence="11" id="KW-1133">Transmembrane helix</keyword>
<keyword evidence="12 15" id="KW-0472">Membrane</keyword>
<feature type="domain" description="Pex N-terminal" evidence="16">
    <location>
        <begin position="55"/>
        <end position="283"/>
    </location>
</feature>
<protein>
    <recommendedName>
        <fullName evidence="4 15">Peroxisome assembly protein 12</fullName>
    </recommendedName>
    <alternativeName>
        <fullName evidence="14 15">Peroxin-12</fullName>
    </alternativeName>
</protein>
<evidence type="ECO:0000256" key="14">
    <source>
        <dbReference type="ARBA" id="ARBA00029692"/>
    </source>
</evidence>
<dbReference type="Gene3D" id="3.30.40.10">
    <property type="entry name" value="Zinc/RING finger domain, C3HC4 (zinc finger)"/>
    <property type="match status" value="1"/>
</dbReference>
<evidence type="ECO:0000256" key="11">
    <source>
        <dbReference type="ARBA" id="ARBA00022989"/>
    </source>
</evidence>
<comment type="similarity">
    <text evidence="3 15">Belongs to the pex2/pex10/pex12 family.</text>
</comment>
<dbReference type="GO" id="GO:0008270">
    <property type="term" value="F:zinc ion binding"/>
    <property type="evidence" value="ECO:0007669"/>
    <property type="project" value="UniProtKB-KW"/>
</dbReference>
<dbReference type="InterPro" id="IPR013083">
    <property type="entry name" value="Znf_RING/FYVE/PHD"/>
</dbReference>
<evidence type="ECO:0000256" key="9">
    <source>
        <dbReference type="ARBA" id="ARBA00022833"/>
    </source>
</evidence>
<evidence type="ECO:0000259" key="16">
    <source>
        <dbReference type="Pfam" id="PF04757"/>
    </source>
</evidence>
<comment type="subcellular location">
    <subcellularLocation>
        <location evidence="1">Peroxisome membrane</location>
        <topology evidence="1">Multi-pass membrane protein</topology>
    </subcellularLocation>
</comment>
<dbReference type="GO" id="GO:1990429">
    <property type="term" value="C:peroxisomal importomer complex"/>
    <property type="evidence" value="ECO:0007669"/>
    <property type="project" value="TreeGrafter"/>
</dbReference>
<dbReference type="PANTHER" id="PTHR12888">
    <property type="entry name" value="PEROXISOME ASSEMBLY PROTEIN 12 PEROXIN-12"/>
    <property type="match status" value="1"/>
</dbReference>
<evidence type="ECO:0000256" key="13">
    <source>
        <dbReference type="ARBA" id="ARBA00023140"/>
    </source>
</evidence>
<dbReference type="Pfam" id="PF04757">
    <property type="entry name" value="Pex2_Pex12"/>
    <property type="match status" value="1"/>
</dbReference>
<keyword evidence="8" id="KW-0863">Zinc-finger</keyword>
<dbReference type="GO" id="GO:0006513">
    <property type="term" value="P:protein monoubiquitination"/>
    <property type="evidence" value="ECO:0007669"/>
    <property type="project" value="TreeGrafter"/>
</dbReference>
<keyword evidence="5" id="KW-0813">Transport</keyword>
<reference evidence="17" key="1">
    <citation type="submission" date="2021-01" db="EMBL/GenBank/DDBJ databases">
        <authorList>
            <person name="Li R."/>
            <person name="Bekaert M."/>
        </authorList>
    </citation>
    <scope>NUCLEOTIDE SEQUENCE</scope>
    <source>
        <strain evidence="17">Farmed</strain>
    </source>
</reference>
<evidence type="ECO:0000256" key="4">
    <source>
        <dbReference type="ARBA" id="ARBA00018980"/>
    </source>
</evidence>
<evidence type="ECO:0000256" key="5">
    <source>
        <dbReference type="ARBA" id="ARBA00022448"/>
    </source>
</evidence>
<evidence type="ECO:0000313" key="17">
    <source>
        <dbReference type="EMBL" id="CAE1323616.1"/>
    </source>
</evidence>
<keyword evidence="13 15" id="KW-0576">Peroxisome</keyword>
<comment type="caution">
    <text evidence="17">The sequence shown here is derived from an EMBL/GenBank/DDBJ whole genome shotgun (WGS) entry which is preliminary data.</text>
</comment>
<dbReference type="GO" id="GO:0016558">
    <property type="term" value="P:protein import into peroxisome matrix"/>
    <property type="evidence" value="ECO:0007669"/>
    <property type="project" value="UniProtKB-UniRule"/>
</dbReference>
<evidence type="ECO:0000256" key="8">
    <source>
        <dbReference type="ARBA" id="ARBA00022771"/>
    </source>
</evidence>
<evidence type="ECO:0000256" key="12">
    <source>
        <dbReference type="ARBA" id="ARBA00023136"/>
    </source>
</evidence>
<evidence type="ECO:0000256" key="2">
    <source>
        <dbReference type="ARBA" id="ARBA00004906"/>
    </source>
</evidence>
<sequence>MTTLSESSSQFITIGLQKVAFLRTNHILREVLFSCKITPLSRSVYIYLSIYLDGLNRIIQPAVKHAARIVAEQNPEKHGWILKYFDEIYAGMDFLIENYYLYKYAGSFTENFYGMKRVDQFPVRLLNQSAYWKSIFFLVAFPYIKEKWKKSYEEFRENTLKPAGIKKIHPLKKISLALFPYANSFWEVLVLFFELSYIFHRSDWPTPGLYLAGTKLTTISPEMEFLPKTHSLYLLSPILFPSSFPRQVARLCLQLLNFISYGLSTGLSIGVFFLQFLDYWYNTLNSTNSPIALTIQPIPKKPKPYPLPPGCSFSTCPLCMKTRTNDTVLSVSGFVFCYPCIYDHVNVNHCCPVTQYPANVQHLVRLFSSES</sequence>
<dbReference type="InterPro" id="IPR017375">
    <property type="entry name" value="PEX12"/>
</dbReference>
<gene>
    <name evidence="17" type="ORF">SPHA_73453</name>
</gene>
<proteinExistence type="inferred from homology"/>
<dbReference type="InterPro" id="IPR006845">
    <property type="entry name" value="Pex_N"/>
</dbReference>
<dbReference type="Proteomes" id="UP000597762">
    <property type="component" value="Unassembled WGS sequence"/>
</dbReference>
<evidence type="ECO:0000256" key="6">
    <source>
        <dbReference type="ARBA" id="ARBA00022692"/>
    </source>
</evidence>
<evidence type="ECO:0000313" key="18">
    <source>
        <dbReference type="Proteomes" id="UP000597762"/>
    </source>
</evidence>
<keyword evidence="10" id="KW-0653">Protein transport</keyword>